<sequence>MKINSDRSPTLFLIILKNHLIQFQKVNFFKMIIQKSNNKKESHFIN</sequence>
<protein>
    <submittedName>
        <fullName evidence="1">Uncharacterized protein</fullName>
    </submittedName>
</protein>
<dbReference type="EMBL" id="BK032591">
    <property type="protein sequence ID" value="DAF50026.1"/>
    <property type="molecule type" value="Genomic_DNA"/>
</dbReference>
<accession>A0A8S5SHD1</accession>
<proteinExistence type="predicted"/>
<reference evidence="1" key="1">
    <citation type="journal article" date="2021" name="Proc. Natl. Acad. Sci. U.S.A.">
        <title>A Catalog of Tens of Thousands of Viruses from Human Metagenomes Reveals Hidden Associations with Chronic Diseases.</title>
        <authorList>
            <person name="Tisza M.J."/>
            <person name="Buck C.B."/>
        </authorList>
    </citation>
    <scope>NUCLEOTIDE SEQUENCE</scope>
    <source>
        <strain evidence="1">CtxvK3</strain>
    </source>
</reference>
<organism evidence="1">
    <name type="scientific">Siphoviridae sp. ctxvK3</name>
    <dbReference type="NCBI Taxonomy" id="2827975"/>
    <lineage>
        <taxon>Viruses</taxon>
        <taxon>Duplodnaviria</taxon>
        <taxon>Heunggongvirae</taxon>
        <taxon>Uroviricota</taxon>
        <taxon>Caudoviricetes</taxon>
    </lineage>
</organism>
<name>A0A8S5SHD1_9CAUD</name>
<evidence type="ECO:0000313" key="1">
    <source>
        <dbReference type="EMBL" id="DAF50026.1"/>
    </source>
</evidence>